<dbReference type="EMBL" id="CAAALY010290151">
    <property type="protein sequence ID" value="VEL44131.1"/>
    <property type="molecule type" value="Genomic_DNA"/>
</dbReference>
<dbReference type="AlphaFoldDB" id="A0A3S5C9I3"/>
<proteinExistence type="predicted"/>
<evidence type="ECO:0000256" key="1">
    <source>
        <dbReference type="SAM" id="MobiDB-lite"/>
    </source>
</evidence>
<sequence length="117" mass="13115">MSPERGSITCSTMHRRRTNRSTAQIRANRGTAGRELVSAIRPFPLHFAPFHGSPTSTQFTRPSDGAPLRLHNKRSAGQLIKRPALVQIDRPAEHRTKRPPDKRTSSTPQRQFISPIA</sequence>
<evidence type="ECO:0000313" key="2">
    <source>
        <dbReference type="EMBL" id="VEL44131.1"/>
    </source>
</evidence>
<protein>
    <submittedName>
        <fullName evidence="2">Uncharacterized protein</fullName>
    </submittedName>
</protein>
<accession>A0A3S5C9I3</accession>
<feature type="compositionally biased region" description="Polar residues" evidence="1">
    <location>
        <begin position="105"/>
        <end position="117"/>
    </location>
</feature>
<feature type="region of interest" description="Disordered" evidence="1">
    <location>
        <begin position="48"/>
        <end position="67"/>
    </location>
</feature>
<evidence type="ECO:0000313" key="3">
    <source>
        <dbReference type="Proteomes" id="UP000784294"/>
    </source>
</evidence>
<comment type="caution">
    <text evidence="2">The sequence shown here is derived from an EMBL/GenBank/DDBJ whole genome shotgun (WGS) entry which is preliminary data.</text>
</comment>
<dbReference type="Proteomes" id="UP000784294">
    <property type="component" value="Unassembled WGS sequence"/>
</dbReference>
<gene>
    <name evidence="2" type="ORF">PXEA_LOCUS37571</name>
</gene>
<feature type="region of interest" description="Disordered" evidence="1">
    <location>
        <begin position="74"/>
        <end position="117"/>
    </location>
</feature>
<keyword evidence="3" id="KW-1185">Reference proteome</keyword>
<name>A0A3S5C9I3_9PLAT</name>
<organism evidence="2 3">
    <name type="scientific">Protopolystoma xenopodis</name>
    <dbReference type="NCBI Taxonomy" id="117903"/>
    <lineage>
        <taxon>Eukaryota</taxon>
        <taxon>Metazoa</taxon>
        <taxon>Spiralia</taxon>
        <taxon>Lophotrochozoa</taxon>
        <taxon>Platyhelminthes</taxon>
        <taxon>Monogenea</taxon>
        <taxon>Polyopisthocotylea</taxon>
        <taxon>Polystomatidea</taxon>
        <taxon>Polystomatidae</taxon>
        <taxon>Protopolystoma</taxon>
    </lineage>
</organism>
<feature type="region of interest" description="Disordered" evidence="1">
    <location>
        <begin position="1"/>
        <end position="32"/>
    </location>
</feature>
<reference evidence="2" key="1">
    <citation type="submission" date="2018-11" db="EMBL/GenBank/DDBJ databases">
        <authorList>
            <consortium name="Pathogen Informatics"/>
        </authorList>
    </citation>
    <scope>NUCLEOTIDE SEQUENCE</scope>
</reference>
<feature type="compositionally biased region" description="Basic and acidic residues" evidence="1">
    <location>
        <begin position="90"/>
        <end position="104"/>
    </location>
</feature>